<sequence length="223" mass="24063">MLIDFQDTTNASTGWPAQLTSSDDAYKGFFTGCALTGDGPLDVNAHAQDLLNAAHSAETANASVPITSGIVRTQILWDGIYVPSEWINITNQLLPQAAQEVQSETLAHHGQVKRAGMQSSNSTAPTYTTIAILCGDAPDRTHANGATMKDVFETVISTTHNVSHMFGDVWPNPIYTCAFWPERAVERYTGPFNRTLANKILVVGNTYDPVTLFIGAKTVADFG</sequence>
<evidence type="ECO:0000313" key="2">
    <source>
        <dbReference type="EMBL" id="TBU24261.1"/>
    </source>
</evidence>
<dbReference type="Pfam" id="PF08386">
    <property type="entry name" value="Abhydrolase_4"/>
    <property type="match status" value="1"/>
</dbReference>
<evidence type="ECO:0000259" key="1">
    <source>
        <dbReference type="Pfam" id="PF08386"/>
    </source>
</evidence>
<feature type="domain" description="Peptidase S33 tripeptidyl aminopeptidase-like C-terminal" evidence="1">
    <location>
        <begin position="164"/>
        <end position="221"/>
    </location>
</feature>
<gene>
    <name evidence="2" type="ORF">BD311DRAFT_810143</name>
</gene>
<reference evidence="2" key="1">
    <citation type="submission" date="2019-01" db="EMBL/GenBank/DDBJ databases">
        <title>Draft genome sequences of three monokaryotic isolates of the white-rot basidiomycete fungus Dichomitus squalens.</title>
        <authorList>
            <consortium name="DOE Joint Genome Institute"/>
            <person name="Lopez S.C."/>
            <person name="Andreopoulos B."/>
            <person name="Pangilinan J."/>
            <person name="Lipzen A."/>
            <person name="Riley R."/>
            <person name="Ahrendt S."/>
            <person name="Ng V."/>
            <person name="Barry K."/>
            <person name="Daum C."/>
            <person name="Grigoriev I.V."/>
            <person name="Hilden K.S."/>
            <person name="Makela M.R."/>
            <person name="de Vries R.P."/>
        </authorList>
    </citation>
    <scope>NUCLEOTIDE SEQUENCE [LARGE SCALE GENOMIC DNA]</scope>
    <source>
        <strain evidence="2">OM18370.1</strain>
    </source>
</reference>
<organism evidence="2">
    <name type="scientific">Dichomitus squalens</name>
    <dbReference type="NCBI Taxonomy" id="114155"/>
    <lineage>
        <taxon>Eukaryota</taxon>
        <taxon>Fungi</taxon>
        <taxon>Dikarya</taxon>
        <taxon>Basidiomycota</taxon>
        <taxon>Agaricomycotina</taxon>
        <taxon>Agaricomycetes</taxon>
        <taxon>Polyporales</taxon>
        <taxon>Polyporaceae</taxon>
        <taxon>Dichomitus</taxon>
    </lineage>
</organism>
<proteinExistence type="predicted"/>
<dbReference type="EMBL" id="ML143484">
    <property type="protein sequence ID" value="TBU24261.1"/>
    <property type="molecule type" value="Genomic_DNA"/>
</dbReference>
<dbReference type="InterPro" id="IPR013595">
    <property type="entry name" value="Pept_S33_TAP-like_C"/>
</dbReference>
<accession>A0A4Q9MEQ6</accession>
<dbReference type="AlphaFoldDB" id="A0A4Q9MEQ6"/>
<dbReference type="Proteomes" id="UP000292957">
    <property type="component" value="Unassembled WGS sequence"/>
</dbReference>
<dbReference type="OrthoDB" id="425534at2759"/>
<protein>
    <recommendedName>
        <fullName evidence="1">Peptidase S33 tripeptidyl aminopeptidase-like C-terminal domain-containing protein</fullName>
    </recommendedName>
</protein>
<name>A0A4Q9MEQ6_9APHY</name>